<dbReference type="EMBL" id="JANEYF010005748">
    <property type="protein sequence ID" value="KAJ8927021.1"/>
    <property type="molecule type" value="Genomic_DNA"/>
</dbReference>
<accession>A0AAV8WLB2</accession>
<keyword evidence="1" id="KW-0560">Oxidoreductase</keyword>
<reference evidence="2" key="1">
    <citation type="journal article" date="2023" name="Insect Mol. Biol.">
        <title>Genome sequencing provides insights into the evolution of gene families encoding plant cell wall-degrading enzymes in longhorned beetles.</title>
        <authorList>
            <person name="Shin N.R."/>
            <person name="Okamura Y."/>
            <person name="Kirsch R."/>
            <person name="Pauchet Y."/>
        </authorList>
    </citation>
    <scope>NUCLEOTIDE SEQUENCE</scope>
    <source>
        <strain evidence="2">RBIC_L_NR</strain>
    </source>
</reference>
<name>A0AAV8WLB2_9CUCU</name>
<dbReference type="GO" id="GO:0005506">
    <property type="term" value="F:iron ion binding"/>
    <property type="evidence" value="ECO:0007669"/>
    <property type="project" value="InterPro"/>
</dbReference>
<proteinExistence type="predicted"/>
<evidence type="ECO:0000313" key="2">
    <source>
        <dbReference type="EMBL" id="KAJ8927021.1"/>
    </source>
</evidence>
<evidence type="ECO:0000313" key="3">
    <source>
        <dbReference type="Proteomes" id="UP001162156"/>
    </source>
</evidence>
<sequence>MQEVLLEEKSLTDVYRKKSSLKDQEIVDLFNDENLDNFLLKYNTIKTSLTVDLKEKSIITVMHNFFMETTSAAFGFKNSVEILDTVNAVLKNKTYSSFIHYFCLVYPVFRRNESTYKLYILMKNTIEYRKKNDIRENDLIQSFIDLMNKGHYDLEEIVQEILNVFVDNLIHSY</sequence>
<evidence type="ECO:0000256" key="1">
    <source>
        <dbReference type="ARBA" id="ARBA00023033"/>
    </source>
</evidence>
<keyword evidence="3" id="KW-1185">Reference proteome</keyword>
<dbReference type="GO" id="GO:0004497">
    <property type="term" value="F:monooxygenase activity"/>
    <property type="evidence" value="ECO:0007669"/>
    <property type="project" value="UniProtKB-KW"/>
</dbReference>
<dbReference type="InterPro" id="IPR036396">
    <property type="entry name" value="Cyt_P450_sf"/>
</dbReference>
<dbReference type="Proteomes" id="UP001162156">
    <property type="component" value="Unassembled WGS sequence"/>
</dbReference>
<dbReference type="GO" id="GO:0016705">
    <property type="term" value="F:oxidoreductase activity, acting on paired donors, with incorporation or reduction of molecular oxygen"/>
    <property type="evidence" value="ECO:0007669"/>
    <property type="project" value="InterPro"/>
</dbReference>
<organism evidence="2 3">
    <name type="scientific">Rhamnusium bicolor</name>
    <dbReference type="NCBI Taxonomy" id="1586634"/>
    <lineage>
        <taxon>Eukaryota</taxon>
        <taxon>Metazoa</taxon>
        <taxon>Ecdysozoa</taxon>
        <taxon>Arthropoda</taxon>
        <taxon>Hexapoda</taxon>
        <taxon>Insecta</taxon>
        <taxon>Pterygota</taxon>
        <taxon>Neoptera</taxon>
        <taxon>Endopterygota</taxon>
        <taxon>Coleoptera</taxon>
        <taxon>Polyphaga</taxon>
        <taxon>Cucujiformia</taxon>
        <taxon>Chrysomeloidea</taxon>
        <taxon>Cerambycidae</taxon>
        <taxon>Lepturinae</taxon>
        <taxon>Rhagiini</taxon>
        <taxon>Rhamnusium</taxon>
    </lineage>
</organism>
<gene>
    <name evidence="2" type="ORF">NQ314_020584</name>
</gene>
<dbReference type="AlphaFoldDB" id="A0AAV8WLB2"/>
<keyword evidence="1" id="KW-0503">Monooxygenase</keyword>
<dbReference type="SUPFAM" id="SSF48264">
    <property type="entry name" value="Cytochrome P450"/>
    <property type="match status" value="1"/>
</dbReference>
<comment type="caution">
    <text evidence="2">The sequence shown here is derived from an EMBL/GenBank/DDBJ whole genome shotgun (WGS) entry which is preliminary data.</text>
</comment>
<protein>
    <submittedName>
        <fullName evidence="2">Uncharacterized protein</fullName>
    </submittedName>
</protein>
<dbReference type="GO" id="GO:0020037">
    <property type="term" value="F:heme binding"/>
    <property type="evidence" value="ECO:0007669"/>
    <property type="project" value="InterPro"/>
</dbReference>